<name>A0A835VPX4_9CHLO</name>
<feature type="compositionally biased region" description="Basic and acidic residues" evidence="1">
    <location>
        <begin position="578"/>
        <end position="594"/>
    </location>
</feature>
<proteinExistence type="predicted"/>
<gene>
    <name evidence="2" type="ORF">HYH02_015105</name>
</gene>
<evidence type="ECO:0000313" key="3">
    <source>
        <dbReference type="Proteomes" id="UP000613740"/>
    </source>
</evidence>
<organism evidence="2 3">
    <name type="scientific">Chlamydomonas schloesseri</name>
    <dbReference type="NCBI Taxonomy" id="2026947"/>
    <lineage>
        <taxon>Eukaryota</taxon>
        <taxon>Viridiplantae</taxon>
        <taxon>Chlorophyta</taxon>
        <taxon>core chlorophytes</taxon>
        <taxon>Chlorophyceae</taxon>
        <taxon>CS clade</taxon>
        <taxon>Chlamydomonadales</taxon>
        <taxon>Chlamydomonadaceae</taxon>
        <taxon>Chlamydomonas</taxon>
    </lineage>
</organism>
<evidence type="ECO:0000313" key="2">
    <source>
        <dbReference type="EMBL" id="KAG2424842.1"/>
    </source>
</evidence>
<dbReference type="Proteomes" id="UP000613740">
    <property type="component" value="Unassembled WGS sequence"/>
</dbReference>
<dbReference type="PANTHER" id="PTHR11258:SF11">
    <property type="entry name" value="C2H2-TYPE DOMAIN-CONTAINING PROTEIN"/>
    <property type="match status" value="1"/>
</dbReference>
<feature type="region of interest" description="Disordered" evidence="1">
    <location>
        <begin position="1"/>
        <end position="36"/>
    </location>
</feature>
<keyword evidence="3" id="KW-1185">Reference proteome</keyword>
<dbReference type="AlphaFoldDB" id="A0A835VPX4"/>
<feature type="region of interest" description="Disordered" evidence="1">
    <location>
        <begin position="63"/>
        <end position="89"/>
    </location>
</feature>
<dbReference type="GO" id="GO:0005654">
    <property type="term" value="C:nucleoplasm"/>
    <property type="evidence" value="ECO:0007669"/>
    <property type="project" value="TreeGrafter"/>
</dbReference>
<dbReference type="PROSITE" id="PS50152">
    <property type="entry name" value="25A_SYNTH_3"/>
    <property type="match status" value="1"/>
</dbReference>
<dbReference type="InterPro" id="IPR043519">
    <property type="entry name" value="NT_sf"/>
</dbReference>
<sequence>MQRCSIARPSVSSSSGRLERGACSPSAPQGHGCFGPVAPRGSSGLLTRGHGAGRRLVTLVAAKASRRKGPGSAPGRGFGASQRKSGAGPDIARVVKRLEEYNMPTVQQMAAERAWEAPECQQATRAHPEYADAFNTLLPLFQETQHDIYGKLVDKIVRSMHAVKHLKVSRVHKAGSRGRGTEVVAASDHDLVVYVRSYRATDMRDPATWRDNPRLVDDMLQEVAAWMNVGLRKAKAKGDRYNNFQVRRRTDADYPHVLKVSTLHHGLVRGHVMDLVLVPDCCGCGCAEGGNPSDWVLATHNHLMGPVFADPPAAAYDMLRERSNTAALTAFVETVPGEVKDVVRLVKGLYRHGLHETNSDEYSRFWAASAFLALSQAFDDEELGGGEVAAVLRRAYEDYTQGKDLIETWFEACLSRTSQERVRSFSLEVLVLAADQQLRRRWEEQGWMSNGQEDGRGYRLALFREALELLVAAVRGGQVVMLDAGPGCGYRREVGMRFGHCWRDHPIRIIHPIDPTCNLERPRDDRTASEWDVMVEFAEAALAVLRESASKFLDLQKLQGSGTTPRQPRGARGRRPARRQEGDRLRKPVRRILD</sequence>
<dbReference type="GO" id="GO:0001730">
    <property type="term" value="F:2'-5'-oligoadenylate synthetase activity"/>
    <property type="evidence" value="ECO:0007669"/>
    <property type="project" value="TreeGrafter"/>
</dbReference>
<dbReference type="EMBL" id="JAEHOD010000120">
    <property type="protein sequence ID" value="KAG2424842.1"/>
    <property type="molecule type" value="Genomic_DNA"/>
</dbReference>
<dbReference type="SUPFAM" id="SSF81301">
    <property type="entry name" value="Nucleotidyltransferase"/>
    <property type="match status" value="1"/>
</dbReference>
<evidence type="ECO:0000256" key="1">
    <source>
        <dbReference type="SAM" id="MobiDB-lite"/>
    </source>
</evidence>
<dbReference type="GO" id="GO:0003725">
    <property type="term" value="F:double-stranded RNA binding"/>
    <property type="evidence" value="ECO:0007669"/>
    <property type="project" value="TreeGrafter"/>
</dbReference>
<dbReference type="PANTHER" id="PTHR11258">
    <property type="entry name" value="2-5 OLIGOADENYLATE SYNTHETASE"/>
    <property type="match status" value="1"/>
</dbReference>
<protein>
    <submittedName>
        <fullName evidence="2">Uncharacterized protein</fullName>
    </submittedName>
</protein>
<reference evidence="2" key="1">
    <citation type="journal article" date="2020" name="bioRxiv">
        <title>Comparative genomics of Chlamydomonas.</title>
        <authorList>
            <person name="Craig R.J."/>
            <person name="Hasan A.R."/>
            <person name="Ness R.W."/>
            <person name="Keightley P.D."/>
        </authorList>
    </citation>
    <scope>NUCLEOTIDE SEQUENCE</scope>
    <source>
        <strain evidence="2">CCAP 11/173</strain>
    </source>
</reference>
<feature type="region of interest" description="Disordered" evidence="1">
    <location>
        <begin position="557"/>
        <end position="594"/>
    </location>
</feature>
<comment type="caution">
    <text evidence="2">The sequence shown here is derived from an EMBL/GenBank/DDBJ whole genome shotgun (WGS) entry which is preliminary data.</text>
</comment>
<dbReference type="GO" id="GO:0005829">
    <property type="term" value="C:cytosol"/>
    <property type="evidence" value="ECO:0007669"/>
    <property type="project" value="TreeGrafter"/>
</dbReference>
<dbReference type="GO" id="GO:0016020">
    <property type="term" value="C:membrane"/>
    <property type="evidence" value="ECO:0007669"/>
    <property type="project" value="TreeGrafter"/>
</dbReference>
<dbReference type="Gene3D" id="3.30.460.10">
    <property type="entry name" value="Beta Polymerase, domain 2"/>
    <property type="match status" value="1"/>
</dbReference>
<accession>A0A835VPX4</accession>